<comment type="catalytic activity">
    <reaction evidence="9">
        <text>(1R,2R)-1,2-dihydrobenzene-1,2-diol + NADP(+) = catechol + NADPH + H(+)</text>
        <dbReference type="Rhea" id="RHEA:16729"/>
        <dbReference type="ChEBI" id="CHEBI:10702"/>
        <dbReference type="ChEBI" id="CHEBI:15378"/>
        <dbReference type="ChEBI" id="CHEBI:18135"/>
        <dbReference type="ChEBI" id="CHEBI:57783"/>
        <dbReference type="ChEBI" id="CHEBI:58349"/>
        <dbReference type="EC" id="1.3.1.20"/>
    </reaction>
</comment>
<comment type="similarity">
    <text evidence="1">Belongs to the Gfo/Idh/MocA family.</text>
</comment>
<sequence length="376" mass="42418">MFTVSQGHVVIFFDLLTSKIKGKPDSLNSHVTNLITAVIHLTTVARKVIKWGKTHLTNVSLCTRNFGLSCVAIASSKLERAQEYARLHGICRAYGSYEELAKDPEVDVIYVGSLNTQHLGQTTLFLRAKKNVLCEKPMGMNAREVREMIRTARENDVFLMEGFWTRFFPVSEQIRNTLCQKSLGNLKVLRAQMAVRMDDIPRLIEKKLGGGVILDLGCYCVQFASMVFGPEMPQSIVASGLLNKTGVDETVSIILNYSANRQAVLNITMMIDLPGEATIGGTEGIIKVFIPDNMNSPTVMFLKGNRWEWPLPPSPERLYFKHNIGFRYQIEHVRECLENGLKESPIMPLEESERIVCIMDEARKQVGVVYEQDRNM</sequence>
<organism evidence="13 14">
    <name type="scientific">Pseudonaja textilis</name>
    <name type="common">Eastern brown snake</name>
    <dbReference type="NCBI Taxonomy" id="8673"/>
    <lineage>
        <taxon>Eukaryota</taxon>
        <taxon>Metazoa</taxon>
        <taxon>Chordata</taxon>
        <taxon>Craniata</taxon>
        <taxon>Vertebrata</taxon>
        <taxon>Euteleostomi</taxon>
        <taxon>Lepidosauria</taxon>
        <taxon>Squamata</taxon>
        <taxon>Bifurcata</taxon>
        <taxon>Unidentata</taxon>
        <taxon>Episquamata</taxon>
        <taxon>Toxicofera</taxon>
        <taxon>Serpentes</taxon>
        <taxon>Colubroidea</taxon>
        <taxon>Elapidae</taxon>
        <taxon>Hydrophiinae</taxon>
        <taxon>Pseudonaja</taxon>
    </lineage>
</organism>
<reference evidence="13" key="2">
    <citation type="submission" date="2025-09" db="UniProtKB">
        <authorList>
            <consortium name="Ensembl"/>
        </authorList>
    </citation>
    <scope>IDENTIFICATION</scope>
</reference>
<feature type="domain" description="Gfo/Idh/MocA-like oxidoreductase N-terminal" evidence="11">
    <location>
        <begin position="52"/>
        <end position="163"/>
    </location>
</feature>
<evidence type="ECO:0000259" key="11">
    <source>
        <dbReference type="Pfam" id="PF01408"/>
    </source>
</evidence>
<reference evidence="13" key="1">
    <citation type="submission" date="2025-08" db="UniProtKB">
        <authorList>
            <consortium name="Ensembl"/>
        </authorList>
    </citation>
    <scope>IDENTIFICATION</scope>
</reference>
<dbReference type="Pfam" id="PF01408">
    <property type="entry name" value="GFO_IDH_MocA"/>
    <property type="match status" value="1"/>
</dbReference>
<evidence type="ECO:0000259" key="12">
    <source>
        <dbReference type="Pfam" id="PF22725"/>
    </source>
</evidence>
<name>A0A670ZI57_PSETE</name>
<proteinExistence type="inferred from homology"/>
<dbReference type="InterPro" id="IPR050984">
    <property type="entry name" value="Gfo/Idh/MocA_domain"/>
</dbReference>
<dbReference type="GO" id="GO:0047115">
    <property type="term" value="F:trans-1,2-dihydrobenzene-1,2-diol dehydrogenase activity"/>
    <property type="evidence" value="ECO:0007669"/>
    <property type="project" value="UniProtKB-EC"/>
</dbReference>
<dbReference type="Pfam" id="PF22725">
    <property type="entry name" value="GFO_IDH_MocA_C3"/>
    <property type="match status" value="1"/>
</dbReference>
<evidence type="ECO:0000256" key="9">
    <source>
        <dbReference type="ARBA" id="ARBA00047423"/>
    </source>
</evidence>
<dbReference type="Ensembl" id="ENSPTXT00000023204.1">
    <property type="protein sequence ID" value="ENSPTXP00000022511.1"/>
    <property type="gene ID" value="ENSPTXG00000015582.1"/>
</dbReference>
<dbReference type="PANTHER" id="PTHR22604:SF105">
    <property type="entry name" value="TRANS-1,2-DIHYDROBENZENE-1,2-DIOL DEHYDROGENASE"/>
    <property type="match status" value="1"/>
</dbReference>
<dbReference type="SUPFAM" id="SSF55347">
    <property type="entry name" value="Glyceraldehyde-3-phosphate dehydrogenase-like, C-terminal domain"/>
    <property type="match status" value="1"/>
</dbReference>
<dbReference type="InterPro" id="IPR000683">
    <property type="entry name" value="Gfo/Idh/MocA-like_OxRdtase_N"/>
</dbReference>
<evidence type="ECO:0000256" key="8">
    <source>
        <dbReference type="ARBA" id="ARBA00043025"/>
    </source>
</evidence>
<dbReference type="Proteomes" id="UP000472273">
    <property type="component" value="Unplaced"/>
</dbReference>
<keyword evidence="2" id="KW-0560">Oxidoreductase</keyword>
<dbReference type="PANTHER" id="PTHR22604">
    <property type="entry name" value="OXIDOREDUCTASES"/>
    <property type="match status" value="1"/>
</dbReference>
<evidence type="ECO:0000256" key="3">
    <source>
        <dbReference type="ARBA" id="ARBA00038853"/>
    </source>
</evidence>
<feature type="domain" description="GFO/IDH/MocA-like oxidoreductase" evidence="12">
    <location>
        <begin position="173"/>
        <end position="286"/>
    </location>
</feature>
<keyword evidence="14" id="KW-1185">Reference proteome</keyword>
<dbReference type="EC" id="1.1.1.179" evidence="4"/>
<accession>A0A670ZI57</accession>
<comment type="catalytic activity">
    <reaction evidence="10">
        <text>D-xylose + NADP(+) = D-xylono-1,5-lactone + NADPH + H(+)</text>
        <dbReference type="Rhea" id="RHEA:22000"/>
        <dbReference type="ChEBI" id="CHEBI:15378"/>
        <dbReference type="ChEBI" id="CHEBI:15867"/>
        <dbReference type="ChEBI" id="CHEBI:53455"/>
        <dbReference type="ChEBI" id="CHEBI:57783"/>
        <dbReference type="ChEBI" id="CHEBI:58349"/>
        <dbReference type="EC" id="1.1.1.179"/>
    </reaction>
</comment>
<dbReference type="GO" id="GO:0042843">
    <property type="term" value="P:D-xylose catabolic process"/>
    <property type="evidence" value="ECO:0007669"/>
    <property type="project" value="TreeGrafter"/>
</dbReference>
<dbReference type="InterPro" id="IPR055170">
    <property type="entry name" value="GFO_IDH_MocA-like_dom"/>
</dbReference>
<dbReference type="InterPro" id="IPR036291">
    <property type="entry name" value="NAD(P)-bd_dom_sf"/>
</dbReference>
<dbReference type="GO" id="GO:0000166">
    <property type="term" value="F:nucleotide binding"/>
    <property type="evidence" value="ECO:0007669"/>
    <property type="project" value="InterPro"/>
</dbReference>
<evidence type="ECO:0000313" key="14">
    <source>
        <dbReference type="Proteomes" id="UP000472273"/>
    </source>
</evidence>
<evidence type="ECO:0000256" key="4">
    <source>
        <dbReference type="ARBA" id="ARBA00038984"/>
    </source>
</evidence>
<dbReference type="GeneTree" id="ENSGT00390000007946"/>
<evidence type="ECO:0000256" key="5">
    <source>
        <dbReference type="ARBA" id="ARBA00040603"/>
    </source>
</evidence>
<dbReference type="AlphaFoldDB" id="A0A670ZI57"/>
<dbReference type="OMA" id="YWCCTQL"/>
<evidence type="ECO:0000256" key="7">
    <source>
        <dbReference type="ARBA" id="ARBA00042988"/>
    </source>
</evidence>
<gene>
    <name evidence="13" type="primary">DHDH</name>
</gene>
<protein>
    <recommendedName>
        <fullName evidence="5">Trans-1,2-dihydrobenzene-1,2-diol dehydrogenase</fullName>
        <ecNumber evidence="4">1.1.1.179</ecNumber>
        <ecNumber evidence="3">1.3.1.20</ecNumber>
    </recommendedName>
    <alternativeName>
        <fullName evidence="8">D-xylose 1-dehydrogenase</fullName>
    </alternativeName>
    <alternativeName>
        <fullName evidence="7">D-xylose-NADP dehydrogenase</fullName>
    </alternativeName>
    <alternativeName>
        <fullName evidence="6">Dimeric dihydrodiol dehydrogenase</fullName>
    </alternativeName>
</protein>
<evidence type="ECO:0000313" key="13">
    <source>
        <dbReference type="Ensembl" id="ENSPTXP00000022511.1"/>
    </source>
</evidence>
<dbReference type="Gene3D" id="3.40.50.720">
    <property type="entry name" value="NAD(P)-binding Rossmann-like Domain"/>
    <property type="match status" value="1"/>
</dbReference>
<evidence type="ECO:0000256" key="6">
    <source>
        <dbReference type="ARBA" id="ARBA00042926"/>
    </source>
</evidence>
<evidence type="ECO:0000256" key="1">
    <source>
        <dbReference type="ARBA" id="ARBA00010928"/>
    </source>
</evidence>
<dbReference type="Gene3D" id="3.30.360.10">
    <property type="entry name" value="Dihydrodipicolinate Reductase, domain 2"/>
    <property type="match status" value="1"/>
</dbReference>
<evidence type="ECO:0000256" key="2">
    <source>
        <dbReference type="ARBA" id="ARBA00023002"/>
    </source>
</evidence>
<evidence type="ECO:0000256" key="10">
    <source>
        <dbReference type="ARBA" id="ARBA00049233"/>
    </source>
</evidence>
<dbReference type="GO" id="GO:0047837">
    <property type="term" value="F:D-xylose 1-dehydrogenase (NADP+) activity"/>
    <property type="evidence" value="ECO:0007669"/>
    <property type="project" value="UniProtKB-EC"/>
</dbReference>
<dbReference type="EC" id="1.3.1.20" evidence="3"/>
<dbReference type="SUPFAM" id="SSF51735">
    <property type="entry name" value="NAD(P)-binding Rossmann-fold domains"/>
    <property type="match status" value="1"/>
</dbReference>